<dbReference type="GO" id="GO:0006508">
    <property type="term" value="P:proteolysis"/>
    <property type="evidence" value="ECO:0007669"/>
    <property type="project" value="InterPro"/>
</dbReference>
<dbReference type="CDD" id="cd00190">
    <property type="entry name" value="Tryp_SPc"/>
    <property type="match status" value="1"/>
</dbReference>
<dbReference type="InterPro" id="IPR018114">
    <property type="entry name" value="TRYPSIN_HIS"/>
</dbReference>
<dbReference type="EMBL" id="BDGG01000004">
    <property type="protein sequence ID" value="GAU97207.1"/>
    <property type="molecule type" value="Genomic_DNA"/>
</dbReference>
<dbReference type="AlphaFoldDB" id="A0A1D1VBU6"/>
<feature type="compositionally biased region" description="Basic and acidic residues" evidence="4">
    <location>
        <begin position="70"/>
        <end position="79"/>
    </location>
</feature>
<dbReference type="InterPro" id="IPR001254">
    <property type="entry name" value="Trypsin_dom"/>
</dbReference>
<dbReference type="Proteomes" id="UP000186922">
    <property type="component" value="Unassembled WGS sequence"/>
</dbReference>
<dbReference type="PRINTS" id="PR00722">
    <property type="entry name" value="CHYMOTRYPSIN"/>
</dbReference>
<dbReference type="InterPro" id="IPR009003">
    <property type="entry name" value="Peptidase_S1_PA"/>
</dbReference>
<dbReference type="GO" id="GO:0005576">
    <property type="term" value="C:extracellular region"/>
    <property type="evidence" value="ECO:0007669"/>
    <property type="project" value="UniProtKB-SubCell"/>
</dbReference>
<gene>
    <name evidence="7" type="primary">RvY_08546-1</name>
    <name evidence="7" type="synonym">RvY_08546.1</name>
    <name evidence="7" type="ORF">RvY_08546</name>
</gene>
<evidence type="ECO:0000256" key="3">
    <source>
        <dbReference type="ARBA" id="ARBA00023157"/>
    </source>
</evidence>
<reference evidence="7 8" key="1">
    <citation type="journal article" date="2016" name="Nat. Commun.">
        <title>Extremotolerant tardigrade genome and improved radiotolerance of human cultured cells by tardigrade-unique protein.</title>
        <authorList>
            <person name="Hashimoto T."/>
            <person name="Horikawa D.D."/>
            <person name="Saito Y."/>
            <person name="Kuwahara H."/>
            <person name="Kozuka-Hata H."/>
            <person name="Shin-I T."/>
            <person name="Minakuchi Y."/>
            <person name="Ohishi K."/>
            <person name="Motoyama A."/>
            <person name="Aizu T."/>
            <person name="Enomoto A."/>
            <person name="Kondo K."/>
            <person name="Tanaka S."/>
            <person name="Hara Y."/>
            <person name="Koshikawa S."/>
            <person name="Sagara H."/>
            <person name="Miura T."/>
            <person name="Yokobori S."/>
            <person name="Miyagawa K."/>
            <person name="Suzuki Y."/>
            <person name="Kubo T."/>
            <person name="Oyama M."/>
            <person name="Kohara Y."/>
            <person name="Fujiyama A."/>
            <person name="Arakawa K."/>
            <person name="Katayama T."/>
            <person name="Toyoda A."/>
            <person name="Kunieda T."/>
        </authorList>
    </citation>
    <scope>NUCLEOTIDE SEQUENCE [LARGE SCALE GENOMIC DNA]</scope>
    <source>
        <strain evidence="7 8">YOKOZUNA-1</strain>
    </source>
</reference>
<dbReference type="SMART" id="SM00020">
    <property type="entry name" value="Tryp_SPc"/>
    <property type="match status" value="1"/>
</dbReference>
<feature type="region of interest" description="Disordered" evidence="4">
    <location>
        <begin position="45"/>
        <end position="92"/>
    </location>
</feature>
<comment type="caution">
    <text evidence="7">The sequence shown here is derived from an EMBL/GenBank/DDBJ whole genome shotgun (WGS) entry which is preliminary data.</text>
</comment>
<dbReference type="PROSITE" id="PS00134">
    <property type="entry name" value="TRYPSIN_HIS"/>
    <property type="match status" value="1"/>
</dbReference>
<accession>A0A1D1VBU6</accession>
<keyword evidence="8" id="KW-1185">Reference proteome</keyword>
<evidence type="ECO:0000256" key="5">
    <source>
        <dbReference type="SAM" id="SignalP"/>
    </source>
</evidence>
<sequence length="500" mass="52497">MFPKFFLLAYAIFFLASAHAIEDPNSDSDPDTEFSFGPSSFGLSSTTISPSNNASLKAIQSPRSGSPSIKDADGSDKPRGRSAFGPFGPVPPSSATSLETNFLSIQSSNNKFDQINNDNNFVNIAGGLPPSQLGSGLVNRPPPSDCACQAFANCRDVSAFARSGNNRRDFCPPGQVLCCNNRGAVPAPIVQPGRPVVQPVQPYPPYPTGPSNPNVAPPRPFPGSGAVAIPVPGPQPGAGGLFSGSCGIKGGNPLARTFDIDNPRGETEFGEYPWMAAILKTDLSYVCGAALIEERIVLTAAHCVAKVKNEDLIVRLGEYDVSETTEPAYQDIHVKKVIIHADYHSGTLRNDIALLILDGAVKLNTYIKPVCLPSTNDVSGAMCTVTGWGKNSPAGHFSNVLKEVDVPVIPGPQCQAMLRNAPVVGPVFNLHDSMLCAGQAGKDACAGDGGSPLVCRVGGAYRLAGVVSWGVGCGQYPGVYTKVSNFLPWIFSATKDAFSI</sequence>
<proteinExistence type="predicted"/>
<dbReference type="STRING" id="947166.A0A1D1VBU6"/>
<dbReference type="OrthoDB" id="5949700at2759"/>
<name>A0A1D1VBU6_RAMVA</name>
<dbReference type="InterPro" id="IPR001314">
    <property type="entry name" value="Peptidase_S1A"/>
</dbReference>
<protein>
    <recommendedName>
        <fullName evidence="6">Peptidase S1 domain-containing protein</fullName>
    </recommendedName>
</protein>
<dbReference type="Gene3D" id="2.40.10.10">
    <property type="entry name" value="Trypsin-like serine proteases"/>
    <property type="match status" value="1"/>
</dbReference>
<keyword evidence="3" id="KW-1015">Disulfide bond</keyword>
<feature type="chain" id="PRO_5008898271" description="Peptidase S1 domain-containing protein" evidence="5">
    <location>
        <begin position="21"/>
        <end position="500"/>
    </location>
</feature>
<dbReference type="PROSITE" id="PS50240">
    <property type="entry name" value="TRYPSIN_DOM"/>
    <property type="match status" value="1"/>
</dbReference>
<dbReference type="SUPFAM" id="SSF50494">
    <property type="entry name" value="Trypsin-like serine proteases"/>
    <property type="match status" value="1"/>
</dbReference>
<evidence type="ECO:0000256" key="2">
    <source>
        <dbReference type="ARBA" id="ARBA00022525"/>
    </source>
</evidence>
<keyword evidence="5" id="KW-0732">Signal</keyword>
<evidence type="ECO:0000313" key="7">
    <source>
        <dbReference type="EMBL" id="GAU97207.1"/>
    </source>
</evidence>
<organism evidence="7 8">
    <name type="scientific">Ramazzottius varieornatus</name>
    <name type="common">Water bear</name>
    <name type="synonym">Tardigrade</name>
    <dbReference type="NCBI Taxonomy" id="947166"/>
    <lineage>
        <taxon>Eukaryota</taxon>
        <taxon>Metazoa</taxon>
        <taxon>Ecdysozoa</taxon>
        <taxon>Tardigrada</taxon>
        <taxon>Eutardigrada</taxon>
        <taxon>Parachela</taxon>
        <taxon>Hypsibioidea</taxon>
        <taxon>Ramazzottiidae</taxon>
        <taxon>Ramazzottius</taxon>
    </lineage>
</organism>
<evidence type="ECO:0000256" key="4">
    <source>
        <dbReference type="SAM" id="MobiDB-lite"/>
    </source>
</evidence>
<dbReference type="Pfam" id="PF00089">
    <property type="entry name" value="Trypsin"/>
    <property type="match status" value="1"/>
</dbReference>
<feature type="domain" description="Peptidase S1" evidence="6">
    <location>
        <begin position="248"/>
        <end position="495"/>
    </location>
</feature>
<evidence type="ECO:0000313" key="8">
    <source>
        <dbReference type="Proteomes" id="UP000186922"/>
    </source>
</evidence>
<dbReference type="PANTHER" id="PTHR24258">
    <property type="entry name" value="SERINE PROTEASE-RELATED"/>
    <property type="match status" value="1"/>
</dbReference>
<evidence type="ECO:0000259" key="6">
    <source>
        <dbReference type="PROSITE" id="PS50240"/>
    </source>
</evidence>
<comment type="subcellular location">
    <subcellularLocation>
        <location evidence="1">Secreted</location>
    </subcellularLocation>
</comment>
<dbReference type="PANTHER" id="PTHR24258:SF129">
    <property type="entry name" value="LP15124P-RELATED"/>
    <property type="match status" value="1"/>
</dbReference>
<dbReference type="FunFam" id="2.40.10.10:FF:000038">
    <property type="entry name" value="Serine protease"/>
    <property type="match status" value="1"/>
</dbReference>
<feature type="signal peptide" evidence="5">
    <location>
        <begin position="1"/>
        <end position="20"/>
    </location>
</feature>
<dbReference type="InterPro" id="IPR043504">
    <property type="entry name" value="Peptidase_S1_PA_chymotrypsin"/>
</dbReference>
<keyword evidence="2" id="KW-0964">Secreted</keyword>
<evidence type="ECO:0000256" key="1">
    <source>
        <dbReference type="ARBA" id="ARBA00004613"/>
    </source>
</evidence>
<dbReference type="GO" id="GO:0004252">
    <property type="term" value="F:serine-type endopeptidase activity"/>
    <property type="evidence" value="ECO:0007669"/>
    <property type="project" value="InterPro"/>
</dbReference>
<feature type="compositionally biased region" description="Polar residues" evidence="4">
    <location>
        <begin position="46"/>
        <end position="55"/>
    </location>
</feature>